<keyword evidence="1" id="KW-1133">Transmembrane helix</keyword>
<dbReference type="EMBL" id="CAJOBZ010000018">
    <property type="protein sequence ID" value="CAF4857222.1"/>
    <property type="molecule type" value="Genomic_DNA"/>
</dbReference>
<name>A0A821SEN5_9NEOP</name>
<dbReference type="Proteomes" id="UP000663880">
    <property type="component" value="Unassembled WGS sequence"/>
</dbReference>
<feature type="transmembrane region" description="Helical" evidence="1">
    <location>
        <begin position="118"/>
        <end position="136"/>
    </location>
</feature>
<dbReference type="OrthoDB" id="6927247at2759"/>
<organism evidence="2 3">
    <name type="scientific">Pieris macdunnoughi</name>
    <dbReference type="NCBI Taxonomy" id="345717"/>
    <lineage>
        <taxon>Eukaryota</taxon>
        <taxon>Metazoa</taxon>
        <taxon>Ecdysozoa</taxon>
        <taxon>Arthropoda</taxon>
        <taxon>Hexapoda</taxon>
        <taxon>Insecta</taxon>
        <taxon>Pterygota</taxon>
        <taxon>Neoptera</taxon>
        <taxon>Endopterygota</taxon>
        <taxon>Lepidoptera</taxon>
        <taxon>Glossata</taxon>
        <taxon>Ditrysia</taxon>
        <taxon>Papilionoidea</taxon>
        <taxon>Pieridae</taxon>
        <taxon>Pierinae</taxon>
        <taxon>Pieris</taxon>
    </lineage>
</organism>
<sequence length="200" mass="23008">MFCEIPDLGRCCLCLPLRQGILAFGYINVLFSVFMTGVYSYTIHSGFNETMLMYHGSLMQVDDEICLVFYIFDFLFALVLVYGGHTKNTRLLKVFYYYAMTTLLTTIILQINGVFSSYYPVSFILETFGLFLFWTLKNSQPSALRICLHLYLIFLVRSLLKKLEISGQSYENQLHQIVNGEIKVDTNGVYPSTVLSHETE</sequence>
<evidence type="ECO:0000313" key="2">
    <source>
        <dbReference type="EMBL" id="CAF4857222.1"/>
    </source>
</evidence>
<accession>A0A821SEN5</accession>
<feature type="transmembrane region" description="Helical" evidence="1">
    <location>
        <begin position="23"/>
        <end position="44"/>
    </location>
</feature>
<dbReference type="AlphaFoldDB" id="A0A821SEN5"/>
<proteinExistence type="predicted"/>
<reference evidence="2" key="1">
    <citation type="submission" date="2021-02" db="EMBL/GenBank/DDBJ databases">
        <authorList>
            <person name="Steward A R."/>
        </authorList>
    </citation>
    <scope>NUCLEOTIDE SEQUENCE</scope>
</reference>
<feature type="transmembrane region" description="Helical" evidence="1">
    <location>
        <begin position="65"/>
        <end position="83"/>
    </location>
</feature>
<keyword evidence="3" id="KW-1185">Reference proteome</keyword>
<comment type="caution">
    <text evidence="2">The sequence shown here is derived from an EMBL/GenBank/DDBJ whole genome shotgun (WGS) entry which is preliminary data.</text>
</comment>
<feature type="transmembrane region" description="Helical" evidence="1">
    <location>
        <begin position="95"/>
        <end position="111"/>
    </location>
</feature>
<evidence type="ECO:0000313" key="3">
    <source>
        <dbReference type="Proteomes" id="UP000663880"/>
    </source>
</evidence>
<evidence type="ECO:0000256" key="1">
    <source>
        <dbReference type="SAM" id="Phobius"/>
    </source>
</evidence>
<gene>
    <name evidence="2" type="ORF">PMACD_LOCUS7585</name>
</gene>
<keyword evidence="1" id="KW-0472">Membrane</keyword>
<keyword evidence="1" id="KW-0812">Transmembrane</keyword>
<protein>
    <submittedName>
        <fullName evidence="2">Uncharacterized protein</fullName>
    </submittedName>
</protein>